<dbReference type="InterPro" id="IPR013087">
    <property type="entry name" value="Znf_C2H2_type"/>
</dbReference>
<evidence type="ECO:0000256" key="6">
    <source>
        <dbReference type="ARBA" id="ARBA00022833"/>
    </source>
</evidence>
<dbReference type="GO" id="GO:0001817">
    <property type="term" value="P:regulation of cytokine production"/>
    <property type="evidence" value="ECO:0007669"/>
    <property type="project" value="TreeGrafter"/>
</dbReference>
<evidence type="ECO:0000256" key="2">
    <source>
        <dbReference type="ARBA" id="ARBA00006991"/>
    </source>
</evidence>
<comment type="subcellular location">
    <subcellularLocation>
        <location evidence="1">Nucleus</location>
    </subcellularLocation>
</comment>
<evidence type="ECO:0000256" key="3">
    <source>
        <dbReference type="ARBA" id="ARBA00022723"/>
    </source>
</evidence>
<evidence type="ECO:0000256" key="11">
    <source>
        <dbReference type="PROSITE-ProRule" id="PRU00042"/>
    </source>
</evidence>
<evidence type="ECO:0000256" key="4">
    <source>
        <dbReference type="ARBA" id="ARBA00022737"/>
    </source>
</evidence>
<accession>A0A8S4ALZ3</accession>
<sequence>MDQEDPKTPQIKEEEEEGDIIEFTFGPIDVKSEDGEEEQPQSSEFLHNQTEEDRDSSPGQCLESDTEDKTLQSSETDVSEGHWDDSGEAQSGLNSGKDKDGLGDDVSQESEKLYSCTECGKTFNRKPCLLRHKRIHSGEKPFSCTVCEASFTWKHSYVQHMRIHTGEQPFSCPVCDRRRKRRIKSERQFDGDQLNFRVSAEKAVSDMSEVQQLVGLERQTPSAADERKDCCGIHQLLVVKEEFPPDQQRWSPRLDQEDVKPTQIKKEQEEADIIKFTHRGEGFRVFSDRRQRGKLGGEQ</sequence>
<feature type="compositionally biased region" description="Basic and acidic residues" evidence="12">
    <location>
        <begin position="1"/>
        <end position="12"/>
    </location>
</feature>
<feature type="domain" description="C2H2-type" evidence="13">
    <location>
        <begin position="142"/>
        <end position="169"/>
    </location>
</feature>
<dbReference type="PROSITE" id="PS00028">
    <property type="entry name" value="ZINC_FINGER_C2H2_1"/>
    <property type="match status" value="2"/>
</dbReference>
<comment type="caution">
    <text evidence="14">The sequence shown here is derived from an EMBL/GenBank/DDBJ whole genome shotgun (WGS) entry which is preliminary data.</text>
</comment>
<keyword evidence="7" id="KW-0805">Transcription regulation</keyword>
<dbReference type="SUPFAM" id="SSF57667">
    <property type="entry name" value="beta-beta-alpha zinc fingers"/>
    <property type="match status" value="1"/>
</dbReference>
<evidence type="ECO:0000256" key="7">
    <source>
        <dbReference type="ARBA" id="ARBA00023015"/>
    </source>
</evidence>
<dbReference type="GO" id="GO:0005654">
    <property type="term" value="C:nucleoplasm"/>
    <property type="evidence" value="ECO:0007669"/>
    <property type="project" value="TreeGrafter"/>
</dbReference>
<dbReference type="PANTHER" id="PTHR24399">
    <property type="entry name" value="ZINC FINGER AND BTB DOMAIN-CONTAINING"/>
    <property type="match status" value="1"/>
</dbReference>
<evidence type="ECO:0000256" key="9">
    <source>
        <dbReference type="ARBA" id="ARBA00023163"/>
    </source>
</evidence>
<keyword evidence="15" id="KW-1185">Reference proteome</keyword>
<dbReference type="AlphaFoldDB" id="A0A8S4ALZ3"/>
<evidence type="ECO:0000256" key="10">
    <source>
        <dbReference type="ARBA" id="ARBA00023242"/>
    </source>
</evidence>
<dbReference type="InterPro" id="IPR036236">
    <property type="entry name" value="Znf_C2H2_sf"/>
</dbReference>
<dbReference type="Proteomes" id="UP000677803">
    <property type="component" value="Unassembled WGS sequence"/>
</dbReference>
<dbReference type="SMART" id="SM00355">
    <property type="entry name" value="ZnF_C2H2"/>
    <property type="match status" value="2"/>
</dbReference>
<evidence type="ECO:0000256" key="12">
    <source>
        <dbReference type="SAM" id="MobiDB-lite"/>
    </source>
</evidence>
<dbReference type="Pfam" id="PF00096">
    <property type="entry name" value="zf-C2H2"/>
    <property type="match status" value="1"/>
</dbReference>
<evidence type="ECO:0000256" key="1">
    <source>
        <dbReference type="ARBA" id="ARBA00004123"/>
    </source>
</evidence>
<evidence type="ECO:0000256" key="5">
    <source>
        <dbReference type="ARBA" id="ARBA00022771"/>
    </source>
</evidence>
<keyword evidence="8" id="KW-0238">DNA-binding</keyword>
<evidence type="ECO:0000313" key="14">
    <source>
        <dbReference type="EMBL" id="CAG5887873.1"/>
    </source>
</evidence>
<dbReference type="EMBL" id="CAJRST010005557">
    <property type="protein sequence ID" value="CAG5887873.1"/>
    <property type="molecule type" value="Genomic_DNA"/>
</dbReference>
<keyword evidence="6" id="KW-0862">Zinc</keyword>
<dbReference type="GO" id="GO:0008270">
    <property type="term" value="F:zinc ion binding"/>
    <property type="evidence" value="ECO:0007669"/>
    <property type="project" value="UniProtKB-KW"/>
</dbReference>
<dbReference type="PANTHER" id="PTHR24399:SF54">
    <property type="entry name" value="GASTRULA ZINC FINGER PROTEIN XLCGF26.1-LIKE-RELATED"/>
    <property type="match status" value="1"/>
</dbReference>
<dbReference type="GO" id="GO:0002682">
    <property type="term" value="P:regulation of immune system process"/>
    <property type="evidence" value="ECO:0007669"/>
    <property type="project" value="TreeGrafter"/>
</dbReference>
<evidence type="ECO:0000313" key="15">
    <source>
        <dbReference type="Proteomes" id="UP000677803"/>
    </source>
</evidence>
<organism evidence="14 15">
    <name type="scientific">Menidia menidia</name>
    <name type="common">Atlantic silverside</name>
    <dbReference type="NCBI Taxonomy" id="238744"/>
    <lineage>
        <taxon>Eukaryota</taxon>
        <taxon>Metazoa</taxon>
        <taxon>Chordata</taxon>
        <taxon>Craniata</taxon>
        <taxon>Vertebrata</taxon>
        <taxon>Euteleostomi</taxon>
        <taxon>Actinopterygii</taxon>
        <taxon>Neopterygii</taxon>
        <taxon>Teleostei</taxon>
        <taxon>Neoteleostei</taxon>
        <taxon>Acanthomorphata</taxon>
        <taxon>Ovalentaria</taxon>
        <taxon>Atherinomorphae</taxon>
        <taxon>Atheriniformes</taxon>
        <taxon>Atherinopsidae</taxon>
        <taxon>Menidiinae</taxon>
        <taxon>Menidia</taxon>
    </lineage>
</organism>
<gene>
    <name evidence="14" type="ORF">MMEN_LOCUS6083</name>
</gene>
<dbReference type="GO" id="GO:0000978">
    <property type="term" value="F:RNA polymerase II cis-regulatory region sequence-specific DNA binding"/>
    <property type="evidence" value="ECO:0007669"/>
    <property type="project" value="TreeGrafter"/>
</dbReference>
<dbReference type="PROSITE" id="PS50157">
    <property type="entry name" value="ZINC_FINGER_C2H2_2"/>
    <property type="match status" value="2"/>
</dbReference>
<keyword evidence="9" id="KW-0804">Transcription</keyword>
<proteinExistence type="inferred from homology"/>
<evidence type="ECO:0000259" key="13">
    <source>
        <dbReference type="PROSITE" id="PS50157"/>
    </source>
</evidence>
<evidence type="ECO:0000256" key="8">
    <source>
        <dbReference type="ARBA" id="ARBA00023125"/>
    </source>
</evidence>
<protein>
    <submittedName>
        <fullName evidence="14">(Atlantic silverside) hypothetical protein</fullName>
    </submittedName>
</protein>
<feature type="domain" description="C2H2-type" evidence="13">
    <location>
        <begin position="114"/>
        <end position="141"/>
    </location>
</feature>
<dbReference type="Gene3D" id="3.30.160.60">
    <property type="entry name" value="Classic Zinc Finger"/>
    <property type="match status" value="3"/>
</dbReference>
<name>A0A8S4ALZ3_9TELE</name>
<keyword evidence="10" id="KW-0539">Nucleus</keyword>
<dbReference type="GO" id="GO:0001227">
    <property type="term" value="F:DNA-binding transcription repressor activity, RNA polymerase II-specific"/>
    <property type="evidence" value="ECO:0007669"/>
    <property type="project" value="TreeGrafter"/>
</dbReference>
<keyword evidence="3" id="KW-0479">Metal-binding</keyword>
<dbReference type="OrthoDB" id="8964029at2759"/>
<dbReference type="FunFam" id="3.30.160.60:FF:000478">
    <property type="entry name" value="Zinc finger protein 133"/>
    <property type="match status" value="1"/>
</dbReference>
<dbReference type="FunFam" id="3.30.160.60:FF:000646">
    <property type="entry name" value="Myeloid zinc finger 1"/>
    <property type="match status" value="1"/>
</dbReference>
<reference evidence="14" key="1">
    <citation type="submission" date="2021-05" db="EMBL/GenBank/DDBJ databases">
        <authorList>
            <person name="Tigano A."/>
        </authorList>
    </citation>
    <scope>NUCLEOTIDE SEQUENCE</scope>
</reference>
<keyword evidence="5 11" id="KW-0863">Zinc-finger</keyword>
<keyword evidence="4" id="KW-0677">Repeat</keyword>
<feature type="region of interest" description="Disordered" evidence="12">
    <location>
        <begin position="1"/>
        <end position="106"/>
    </location>
</feature>
<comment type="similarity">
    <text evidence="2">Belongs to the krueppel C2H2-type zinc-finger protein family.</text>
</comment>